<dbReference type="EMBL" id="CP015005">
    <property type="protein sequence ID" value="AMS42127.1"/>
    <property type="molecule type" value="Genomic_DNA"/>
</dbReference>
<dbReference type="KEGG" id="aak:AA2016_3204"/>
<organism evidence="2 4">
    <name type="scientific">Aminobacter aminovorans</name>
    <name type="common">Chelatobacter heintzii</name>
    <dbReference type="NCBI Taxonomy" id="83263"/>
    <lineage>
        <taxon>Bacteria</taxon>
        <taxon>Pseudomonadati</taxon>
        <taxon>Pseudomonadota</taxon>
        <taxon>Alphaproteobacteria</taxon>
        <taxon>Hyphomicrobiales</taxon>
        <taxon>Phyllobacteriaceae</taxon>
        <taxon>Aminobacter</taxon>
    </lineage>
</organism>
<dbReference type="InterPro" id="IPR029057">
    <property type="entry name" value="PRTase-like"/>
</dbReference>
<reference evidence="3 5" key="2">
    <citation type="submission" date="2020-08" db="EMBL/GenBank/DDBJ databases">
        <title>Genomic Encyclopedia of Type Strains, Phase IV (KMG-IV): sequencing the most valuable type-strain genomes for metagenomic binning, comparative biology and taxonomic classification.</title>
        <authorList>
            <person name="Goeker M."/>
        </authorList>
    </citation>
    <scope>NUCLEOTIDE SEQUENCE [LARGE SCALE GENOMIC DNA]</scope>
    <source>
        <strain evidence="3 5">DSM 10368</strain>
    </source>
</reference>
<dbReference type="Gene3D" id="3.30.1310.20">
    <property type="entry name" value="PRTase-like"/>
    <property type="match status" value="1"/>
</dbReference>
<dbReference type="AlphaFoldDB" id="A0AAC8YPJ8"/>
<dbReference type="Proteomes" id="UP000075755">
    <property type="component" value="Chromosome"/>
</dbReference>
<evidence type="ECO:0000313" key="2">
    <source>
        <dbReference type="EMBL" id="AMS42127.1"/>
    </source>
</evidence>
<dbReference type="SUPFAM" id="SSF53271">
    <property type="entry name" value="PRTase-like"/>
    <property type="match status" value="1"/>
</dbReference>
<accession>A0AAC8YPJ8</accession>
<evidence type="ECO:0000259" key="1">
    <source>
        <dbReference type="Pfam" id="PF00156"/>
    </source>
</evidence>
<proteinExistence type="predicted"/>
<name>A0AAC8YPJ8_AMIAI</name>
<dbReference type="Proteomes" id="UP000577697">
    <property type="component" value="Unassembled WGS sequence"/>
</dbReference>
<reference evidence="2 4" key="1">
    <citation type="submission" date="2016-03" db="EMBL/GenBank/DDBJ databases">
        <title>Complete genome of Aminobacter aminovorans KCTC 2477.</title>
        <authorList>
            <person name="Kim K.M."/>
        </authorList>
    </citation>
    <scope>NUCLEOTIDE SEQUENCE [LARGE SCALE GENOMIC DNA]</scope>
    <source>
        <strain evidence="2 4">KCTC 2477</strain>
    </source>
</reference>
<dbReference type="EMBL" id="JACICB010000010">
    <property type="protein sequence ID" value="MBB3706633.1"/>
    <property type="molecule type" value="Genomic_DNA"/>
</dbReference>
<dbReference type="CDD" id="cd06223">
    <property type="entry name" value="PRTases_typeI"/>
    <property type="match status" value="1"/>
</dbReference>
<keyword evidence="5" id="KW-1185">Reference proteome</keyword>
<sequence length="220" mass="23605">MFRDRQEAGERLGLELLGAKLAKPVVLALPRGGIPVAAAVASALDAPLDVLIVRKVGAPGNAELAVAAIVDGTPPDVVVNREIVEAYSLGDEELAALVNAERPELERRSRLFRGVTRSHSLAGRTAVLVDDGAATGATLKVALRAVKRRGPTRTVVALPVAPSDALDVLRQEADQVFCLSAPGRFRALSYHYRSFPQLTDEDAMNALRAANEERRLRHPR</sequence>
<dbReference type="Gene3D" id="3.40.50.2020">
    <property type="match status" value="1"/>
</dbReference>
<keyword evidence="3" id="KW-0808">Transferase</keyword>
<dbReference type="GO" id="GO:0016757">
    <property type="term" value="F:glycosyltransferase activity"/>
    <property type="evidence" value="ECO:0007669"/>
    <property type="project" value="UniProtKB-KW"/>
</dbReference>
<dbReference type="InterPro" id="IPR000836">
    <property type="entry name" value="PRTase_dom"/>
</dbReference>
<evidence type="ECO:0000313" key="4">
    <source>
        <dbReference type="Proteomes" id="UP000075755"/>
    </source>
</evidence>
<evidence type="ECO:0000313" key="5">
    <source>
        <dbReference type="Proteomes" id="UP000577697"/>
    </source>
</evidence>
<keyword evidence="2" id="KW-0328">Glycosyltransferase</keyword>
<dbReference type="RefSeq" id="WP_246340642.1">
    <property type="nucleotide sequence ID" value="NZ_CP015005.1"/>
</dbReference>
<gene>
    <name evidence="2" type="ORF">AA2016_3204</name>
    <name evidence="3" type="ORF">FHS67_002959</name>
</gene>
<evidence type="ECO:0000313" key="3">
    <source>
        <dbReference type="EMBL" id="MBB3706633.1"/>
    </source>
</evidence>
<protein>
    <submittedName>
        <fullName evidence="3">Phosphoribosyl transferase</fullName>
    </submittedName>
    <submittedName>
        <fullName evidence="2">Phosphoribosyltransferase</fullName>
    </submittedName>
</protein>
<feature type="domain" description="Phosphoribosyltransferase" evidence="1">
    <location>
        <begin position="23"/>
        <end position="178"/>
    </location>
</feature>
<dbReference type="Pfam" id="PF00156">
    <property type="entry name" value="Pribosyltran"/>
    <property type="match status" value="1"/>
</dbReference>